<name>A0AA36IL54_9DINO</name>
<comment type="caution">
    <text evidence="1">The sequence shown here is derived from an EMBL/GenBank/DDBJ whole genome shotgun (WGS) entry which is preliminary data.</text>
</comment>
<sequence length="164" mass="18915">MAKEITVRQLSGKDPFQVSRDMNVREFKRELHGWLPCGDESQRNMSSVEVIVGDNRLLNNEELLSEAIPAEVTAFLSLKPVTCCSFSTNLRGEHSNFRDRDTEMCLPRLQLIGTCAHPELRDRDRRLGLPRLQLIGTRVHPSFSDRDRILRLSNLRLVGKRFRD</sequence>
<accession>A0AA36IL54</accession>
<protein>
    <submittedName>
        <fullName evidence="1">Uncharacterized protein</fullName>
    </submittedName>
</protein>
<gene>
    <name evidence="1" type="ORF">EVOR1521_LOCUS15348</name>
</gene>
<keyword evidence="2" id="KW-1185">Reference proteome</keyword>
<evidence type="ECO:0000313" key="1">
    <source>
        <dbReference type="EMBL" id="CAJ1389806.1"/>
    </source>
</evidence>
<organism evidence="1 2">
    <name type="scientific">Effrenium voratum</name>
    <dbReference type="NCBI Taxonomy" id="2562239"/>
    <lineage>
        <taxon>Eukaryota</taxon>
        <taxon>Sar</taxon>
        <taxon>Alveolata</taxon>
        <taxon>Dinophyceae</taxon>
        <taxon>Suessiales</taxon>
        <taxon>Symbiodiniaceae</taxon>
        <taxon>Effrenium</taxon>
    </lineage>
</organism>
<reference evidence="1" key="1">
    <citation type="submission" date="2023-08" db="EMBL/GenBank/DDBJ databases">
        <authorList>
            <person name="Chen Y."/>
            <person name="Shah S."/>
            <person name="Dougan E. K."/>
            <person name="Thang M."/>
            <person name="Chan C."/>
        </authorList>
    </citation>
    <scope>NUCLEOTIDE SEQUENCE</scope>
</reference>
<proteinExistence type="predicted"/>
<evidence type="ECO:0000313" key="2">
    <source>
        <dbReference type="Proteomes" id="UP001178507"/>
    </source>
</evidence>
<dbReference type="Proteomes" id="UP001178507">
    <property type="component" value="Unassembled WGS sequence"/>
</dbReference>
<dbReference type="EMBL" id="CAUJNA010001944">
    <property type="protein sequence ID" value="CAJ1389806.1"/>
    <property type="molecule type" value="Genomic_DNA"/>
</dbReference>
<dbReference type="AlphaFoldDB" id="A0AA36IL54"/>